<dbReference type="AlphaFoldDB" id="A0A392TLD3"/>
<organism evidence="2 3">
    <name type="scientific">Trifolium medium</name>
    <dbReference type="NCBI Taxonomy" id="97028"/>
    <lineage>
        <taxon>Eukaryota</taxon>
        <taxon>Viridiplantae</taxon>
        <taxon>Streptophyta</taxon>
        <taxon>Embryophyta</taxon>
        <taxon>Tracheophyta</taxon>
        <taxon>Spermatophyta</taxon>
        <taxon>Magnoliopsida</taxon>
        <taxon>eudicotyledons</taxon>
        <taxon>Gunneridae</taxon>
        <taxon>Pentapetalae</taxon>
        <taxon>rosids</taxon>
        <taxon>fabids</taxon>
        <taxon>Fabales</taxon>
        <taxon>Fabaceae</taxon>
        <taxon>Papilionoideae</taxon>
        <taxon>50 kb inversion clade</taxon>
        <taxon>NPAAA clade</taxon>
        <taxon>Hologalegina</taxon>
        <taxon>IRL clade</taxon>
        <taxon>Trifolieae</taxon>
        <taxon>Trifolium</taxon>
    </lineage>
</organism>
<evidence type="ECO:0000313" key="2">
    <source>
        <dbReference type="EMBL" id="MCI61758.1"/>
    </source>
</evidence>
<keyword evidence="3" id="KW-1185">Reference proteome</keyword>
<dbReference type="EMBL" id="LXQA010605745">
    <property type="protein sequence ID" value="MCI61758.1"/>
    <property type="molecule type" value="Genomic_DNA"/>
</dbReference>
<proteinExistence type="predicted"/>
<feature type="non-terminal residue" evidence="2">
    <location>
        <position position="34"/>
    </location>
</feature>
<accession>A0A392TLD3</accession>
<feature type="region of interest" description="Disordered" evidence="1">
    <location>
        <begin position="1"/>
        <end position="34"/>
    </location>
</feature>
<reference evidence="2 3" key="1">
    <citation type="journal article" date="2018" name="Front. Plant Sci.">
        <title>Red Clover (Trifolium pratense) and Zigzag Clover (T. medium) - A Picture of Genomic Similarities and Differences.</title>
        <authorList>
            <person name="Dluhosova J."/>
            <person name="Istvanek J."/>
            <person name="Nedelnik J."/>
            <person name="Repkova J."/>
        </authorList>
    </citation>
    <scope>NUCLEOTIDE SEQUENCE [LARGE SCALE GENOMIC DNA]</scope>
    <source>
        <strain evidence="3">cv. 10/8</strain>
        <tissue evidence="2">Leaf</tissue>
    </source>
</reference>
<evidence type="ECO:0000313" key="3">
    <source>
        <dbReference type="Proteomes" id="UP000265520"/>
    </source>
</evidence>
<sequence>MPSEGTHDPTMLRQMFLHPKQHQGTKSKSKPQPW</sequence>
<comment type="caution">
    <text evidence="2">The sequence shown here is derived from an EMBL/GenBank/DDBJ whole genome shotgun (WGS) entry which is preliminary data.</text>
</comment>
<name>A0A392TLD3_9FABA</name>
<feature type="compositionally biased region" description="Basic residues" evidence="1">
    <location>
        <begin position="19"/>
        <end position="34"/>
    </location>
</feature>
<dbReference type="Proteomes" id="UP000265520">
    <property type="component" value="Unassembled WGS sequence"/>
</dbReference>
<evidence type="ECO:0000256" key="1">
    <source>
        <dbReference type="SAM" id="MobiDB-lite"/>
    </source>
</evidence>
<protein>
    <submittedName>
        <fullName evidence="2">Uncharacterized protein</fullName>
    </submittedName>
</protein>